<dbReference type="EMBL" id="CAKOGP040002469">
    <property type="protein sequence ID" value="CAJ1970123.1"/>
    <property type="molecule type" value="Genomic_DNA"/>
</dbReference>
<feature type="transmembrane region" description="Helical" evidence="1">
    <location>
        <begin position="237"/>
        <end position="258"/>
    </location>
</feature>
<evidence type="ECO:0000313" key="3">
    <source>
        <dbReference type="Proteomes" id="UP001295423"/>
    </source>
</evidence>
<feature type="transmembrane region" description="Helical" evidence="1">
    <location>
        <begin position="171"/>
        <end position="193"/>
    </location>
</feature>
<feature type="transmembrane region" description="Helical" evidence="1">
    <location>
        <begin position="101"/>
        <end position="123"/>
    </location>
</feature>
<evidence type="ECO:0000313" key="2">
    <source>
        <dbReference type="EMBL" id="CAJ1970123.1"/>
    </source>
</evidence>
<feature type="transmembrane region" description="Helical" evidence="1">
    <location>
        <begin position="205"/>
        <end position="225"/>
    </location>
</feature>
<sequence length="281" mass="31521">MSQNRKCDPFCYLAAILFFGSGVIRSVLFDQPLSSAPFNFDDWTDMDGYYVKGQWTGQRSLILDLWATYSTMHVLGWIVVATVLFRFAWIQSANGTTKIGVNGTIAFVGAMAAIVELVVRMLFHGSAHAQHWMANSFTLDKWYALQDMTTGEVDRIGWKTLEVVSIASTGFLLWADTIEYMAMVVILVLIHNSTTVAGSVFSKKWAFFGVLIACLNVVDIAAEVLRFQHWKLFSEVAVYISSANQIIIFPIWLIWMGIQLAAVPKMNQSVEAPEDLVLDHE</sequence>
<dbReference type="Proteomes" id="UP001295423">
    <property type="component" value="Unassembled WGS sequence"/>
</dbReference>
<proteinExistence type="predicted"/>
<accession>A0AAD2GCY1</accession>
<protein>
    <submittedName>
        <fullName evidence="2">Uncharacterized protein</fullName>
    </submittedName>
</protein>
<evidence type="ECO:0000256" key="1">
    <source>
        <dbReference type="SAM" id="Phobius"/>
    </source>
</evidence>
<reference evidence="2" key="1">
    <citation type="submission" date="2023-08" db="EMBL/GenBank/DDBJ databases">
        <authorList>
            <person name="Audoor S."/>
            <person name="Bilcke G."/>
        </authorList>
    </citation>
    <scope>NUCLEOTIDE SEQUENCE</scope>
</reference>
<keyword evidence="3" id="KW-1185">Reference proteome</keyword>
<feature type="transmembrane region" description="Helical" evidence="1">
    <location>
        <begin position="66"/>
        <end position="89"/>
    </location>
</feature>
<organism evidence="2 3">
    <name type="scientific">Cylindrotheca closterium</name>
    <dbReference type="NCBI Taxonomy" id="2856"/>
    <lineage>
        <taxon>Eukaryota</taxon>
        <taxon>Sar</taxon>
        <taxon>Stramenopiles</taxon>
        <taxon>Ochrophyta</taxon>
        <taxon>Bacillariophyta</taxon>
        <taxon>Bacillariophyceae</taxon>
        <taxon>Bacillariophycidae</taxon>
        <taxon>Bacillariales</taxon>
        <taxon>Bacillariaceae</taxon>
        <taxon>Cylindrotheca</taxon>
    </lineage>
</organism>
<comment type="caution">
    <text evidence="2">The sequence shown here is derived from an EMBL/GenBank/DDBJ whole genome shotgun (WGS) entry which is preliminary data.</text>
</comment>
<feature type="transmembrane region" description="Helical" evidence="1">
    <location>
        <begin position="12"/>
        <end position="29"/>
    </location>
</feature>
<dbReference type="AlphaFoldDB" id="A0AAD2GCY1"/>
<gene>
    <name evidence="2" type="ORF">CYCCA115_LOCUS24146</name>
</gene>
<keyword evidence="1" id="KW-0812">Transmembrane</keyword>
<keyword evidence="1" id="KW-1133">Transmembrane helix</keyword>
<keyword evidence="1" id="KW-0472">Membrane</keyword>
<name>A0AAD2GCY1_9STRA</name>